<proteinExistence type="inferred from homology"/>
<dbReference type="GO" id="GO:0046872">
    <property type="term" value="F:metal ion binding"/>
    <property type="evidence" value="ECO:0007669"/>
    <property type="project" value="InterPro"/>
</dbReference>
<dbReference type="Gene3D" id="3.30.830.10">
    <property type="entry name" value="Metalloenzyme, LuxS/M16 peptidase-like"/>
    <property type="match status" value="2"/>
</dbReference>
<dbReference type="EMBL" id="SPLM01000002">
    <property type="protein sequence ID" value="TMW68319.1"/>
    <property type="molecule type" value="Genomic_DNA"/>
</dbReference>
<dbReference type="Proteomes" id="UP000794436">
    <property type="component" value="Unassembled WGS sequence"/>
</dbReference>
<dbReference type="InterPro" id="IPR007863">
    <property type="entry name" value="Peptidase_M16_C"/>
</dbReference>
<evidence type="ECO:0000256" key="1">
    <source>
        <dbReference type="ARBA" id="ARBA00002123"/>
    </source>
</evidence>
<comment type="caution">
    <text evidence="5">The sequence shown here is derived from an EMBL/GenBank/DDBJ whole genome shotgun (WGS) entry which is preliminary data.</text>
</comment>
<dbReference type="PANTHER" id="PTHR11851:SF49">
    <property type="entry name" value="MITOCHONDRIAL-PROCESSING PEPTIDASE SUBUNIT ALPHA"/>
    <property type="match status" value="1"/>
</dbReference>
<dbReference type="OrthoDB" id="6369905at2759"/>
<dbReference type="Pfam" id="PF00675">
    <property type="entry name" value="Peptidase_M16"/>
    <property type="match status" value="1"/>
</dbReference>
<evidence type="ECO:0000313" key="5">
    <source>
        <dbReference type="EMBL" id="TMW68319.1"/>
    </source>
</evidence>
<dbReference type="InterPro" id="IPR050361">
    <property type="entry name" value="MPP/UQCRC_Complex"/>
</dbReference>
<organism evidence="5 6">
    <name type="scientific">Pythium oligandrum</name>
    <name type="common">Mycoparasitic fungus</name>
    <dbReference type="NCBI Taxonomy" id="41045"/>
    <lineage>
        <taxon>Eukaryota</taxon>
        <taxon>Sar</taxon>
        <taxon>Stramenopiles</taxon>
        <taxon>Oomycota</taxon>
        <taxon>Peronosporomycetes</taxon>
        <taxon>Pythiales</taxon>
        <taxon>Pythiaceae</taxon>
        <taxon>Pythium</taxon>
    </lineage>
</organism>
<dbReference type="GO" id="GO:0005739">
    <property type="term" value="C:mitochondrion"/>
    <property type="evidence" value="ECO:0007669"/>
    <property type="project" value="TreeGrafter"/>
</dbReference>
<dbReference type="SUPFAM" id="SSF63411">
    <property type="entry name" value="LuxS/MPP-like metallohydrolase"/>
    <property type="match status" value="2"/>
</dbReference>
<evidence type="ECO:0000313" key="6">
    <source>
        <dbReference type="Proteomes" id="UP000794436"/>
    </source>
</evidence>
<feature type="domain" description="Peptidase M16 N-terminal" evidence="3">
    <location>
        <begin position="64"/>
        <end position="208"/>
    </location>
</feature>
<gene>
    <name evidence="5" type="ORF">Poli38472_005787</name>
</gene>
<accession>A0A8K1CRM2</accession>
<dbReference type="InterPro" id="IPR011765">
    <property type="entry name" value="Pept_M16_N"/>
</dbReference>
<comment type="function">
    <text evidence="1">Substrate recognition and binding subunit of the essential mitochondrial processing protease (MPP), which cleaves the mitochondrial sequence off newly imported precursors proteins.</text>
</comment>
<evidence type="ECO:0000256" key="2">
    <source>
        <dbReference type="ARBA" id="ARBA00007261"/>
    </source>
</evidence>
<feature type="domain" description="Peptidase M16 C-terminal" evidence="4">
    <location>
        <begin position="216"/>
        <end position="374"/>
    </location>
</feature>
<keyword evidence="6" id="KW-1185">Reference proteome</keyword>
<dbReference type="PANTHER" id="PTHR11851">
    <property type="entry name" value="METALLOPROTEASE"/>
    <property type="match status" value="1"/>
</dbReference>
<name>A0A8K1CRM2_PYTOL</name>
<evidence type="ECO:0000259" key="4">
    <source>
        <dbReference type="Pfam" id="PF05193"/>
    </source>
</evidence>
<dbReference type="Pfam" id="PF05193">
    <property type="entry name" value="Peptidase_M16_C"/>
    <property type="match status" value="1"/>
</dbReference>
<reference evidence="5" key="1">
    <citation type="submission" date="2019-03" db="EMBL/GenBank/DDBJ databases">
        <title>Long read genome sequence of the mycoparasitic Pythium oligandrum ATCC 38472 isolated from sugarbeet rhizosphere.</title>
        <authorList>
            <person name="Gaulin E."/>
        </authorList>
    </citation>
    <scope>NUCLEOTIDE SEQUENCE</scope>
    <source>
        <strain evidence="5">ATCC 38472_TT</strain>
    </source>
</reference>
<comment type="similarity">
    <text evidence="2">Belongs to the peptidase M16 family.</text>
</comment>
<sequence length="452" mass="47841">MLARPVATVQKCVRATGARSFFAKASEMPQITVDEEFPHLPKTSPQPAKQGQIATSVTSSGLKIASDNSESLVATLGVHLAAGSRVETDETAGLSQLFAKMAFRATAERSDLRLYRDIEAIGGVVNKAAGRDFVRYNISVLPEHLEAAAEILAETTLAPRFAQWDIAIQKEQVKFEADALAACSERSVYENVHAAAFYDDATVGRHVLTAENLDAFDSESLAKFYEQYVNTAGLALVGSGIEHSTLTGVANEFFGGLPVSSAPLNKVPAKYVGGESRVKKVARNTYVALGFETVGKASPQYGASHVLKSLLTSRLNHKNAAGFLASYNDVGLVGFRGFAAPAETGALVDSFVTELKKVASAAPSEQELAAAKNAAALEAWELRSQRNYNISYLGSLAHAQASAVTPLSVTDAVTAKAVQELAQKALASRPSLASVGKLSTVPRLDAVIAKLK</sequence>
<dbReference type="AlphaFoldDB" id="A0A8K1CRM2"/>
<dbReference type="InterPro" id="IPR011249">
    <property type="entry name" value="Metalloenz_LuxS/M16"/>
</dbReference>
<protein>
    <submittedName>
        <fullName evidence="5">Uncharacterized protein</fullName>
    </submittedName>
</protein>
<evidence type="ECO:0000259" key="3">
    <source>
        <dbReference type="Pfam" id="PF00675"/>
    </source>
</evidence>